<gene>
    <name evidence="7" type="primary">SCP160</name>
    <name evidence="7" type="ORF">FIM1_229</name>
</gene>
<evidence type="ECO:0000313" key="8">
    <source>
        <dbReference type="Proteomes" id="UP000422736"/>
    </source>
</evidence>
<dbReference type="EMBL" id="CP015054">
    <property type="protein sequence ID" value="QGN13587.1"/>
    <property type="molecule type" value="Genomic_DNA"/>
</dbReference>
<keyword evidence="2 3" id="KW-0694">RNA-binding</keyword>
<dbReference type="CDD" id="cd22449">
    <property type="entry name" value="KH-I_ScSCP160_rpt4"/>
    <property type="match status" value="1"/>
</dbReference>
<feature type="domain" description="K Homology" evidence="6">
    <location>
        <begin position="801"/>
        <end position="876"/>
    </location>
</feature>
<dbReference type="InterPro" id="IPR057778">
    <property type="entry name" value="KH_Vigilin_N"/>
</dbReference>
<dbReference type="InterPro" id="IPR036612">
    <property type="entry name" value="KH_dom_type_1_sf"/>
</dbReference>
<feature type="region of interest" description="Disordered" evidence="5">
    <location>
        <begin position="1"/>
        <end position="100"/>
    </location>
</feature>
<feature type="compositionally biased region" description="Low complexity" evidence="5">
    <location>
        <begin position="90"/>
        <end position="99"/>
    </location>
</feature>
<feature type="domain" description="K Homology" evidence="6">
    <location>
        <begin position="878"/>
        <end position="955"/>
    </location>
</feature>
<feature type="domain" description="K Homology" evidence="6">
    <location>
        <begin position="202"/>
        <end position="280"/>
    </location>
</feature>
<reference evidence="7 8" key="1">
    <citation type="submission" date="2016-03" db="EMBL/GenBank/DDBJ databases">
        <title>How can Kluyveromyces marxianus grow so fast - potential evolutionary course in Saccharomyces Complex revealed by comparative genomics.</title>
        <authorList>
            <person name="Mo W."/>
            <person name="Lu W."/>
            <person name="Yang X."/>
            <person name="Qi J."/>
            <person name="Lv H."/>
        </authorList>
    </citation>
    <scope>NUCLEOTIDE SEQUENCE [LARGE SCALE GENOMIC DNA]</scope>
    <source>
        <strain evidence="7 8">FIM1</strain>
    </source>
</reference>
<feature type="domain" description="K Homology" evidence="6">
    <location>
        <begin position="731"/>
        <end position="796"/>
    </location>
</feature>
<name>A0ABX6EPI3_KLUMA</name>
<feature type="compositionally biased region" description="Low complexity" evidence="5">
    <location>
        <begin position="32"/>
        <end position="50"/>
    </location>
</feature>
<keyword evidence="8" id="KW-1185">Reference proteome</keyword>
<protein>
    <submittedName>
        <fullName evidence="7">Protein SCP160</fullName>
    </submittedName>
</protein>
<proteinExistence type="predicted"/>
<dbReference type="PROSITE" id="PS50084">
    <property type="entry name" value="KH_TYPE_1"/>
    <property type="match status" value="7"/>
</dbReference>
<feature type="coiled-coil region" evidence="4">
    <location>
        <begin position="560"/>
        <end position="587"/>
    </location>
</feature>
<evidence type="ECO:0000256" key="3">
    <source>
        <dbReference type="PROSITE-ProRule" id="PRU00117"/>
    </source>
</evidence>
<evidence type="ECO:0000256" key="2">
    <source>
        <dbReference type="ARBA" id="ARBA00022884"/>
    </source>
</evidence>
<sequence>MSEATPDVSESHSQVVLDTPPSSVDESSKMATTTGEENGESVSSSAVGESQNETESESKSENDSETVDGVPTPTPTPVKVSFPRLGGNSGSSSGSTGSNALSWGSTLKSVGSAATSNKARPSSMGSAKPMRSKNIQEVFSLDLEAQYQITKAEFSSIIQTIKQKYDVSVESTLSKTSRTFLISGASDKIGLARRDLVKKLTKPVSVSFEVPSKTRSAIIGSGGRTIRGISDSTGVKIDVPKEVNEDSYDADLEDYNVSISLHGDAESVTLAKNKILEIVKEETKNARIVVPVEDPKLVSFIELESIDTPADVKVQLFTNNEPAEIVLTGPRDDVKLAKVKVINYMNELGLRITVKKEKVPLKFHSLINAAELKEKFHVEVKPPHALDDDHFVFTGLADNVNEAITYAKNQSKYHAIESLEISKAHGKNLEHAKHLVLYFHKYNILKEISERFPNVQITLPKLETVPALESVIITLIAKNEFTDEIKNARKQIVALVNELAPEQTLVVSDLDYHLFHKDIKQTLLATENDVQFVQLGDYYPDNDSILLITKVDEEDFKPSDDELKAKLQSVNQQLDSLRQKQSALASNVLTLSKEQQAQLFSEDKVTLKLINEEVTHAGAHALIKLGTPSADKITIRGDDNGCKIASAAIKSIIENPSVESKITFQVPTNVVARLIGPKGAHLQQIRDKFDVTTFIPQDAKDEHTEITLTGLKFNLDHAKPYILAEAKKWSDIITKELIVPSKYHGTLIGSQGSYRIRLENKYSVYIKFPKEGEVVTIRGPSRGVKGAYEELKALLDFEIENSHKETVKVPVEYVTRVIGKSGETINDIRAEFGVELNFLDKTDSEAAKKAGEVELEIIGSRTNIKEAANKVKSIIKEASDYETVKIEDVNPKWFSEIVGRNGAQLKNIISKAGGDLIHNKRLRIPDADAEEKAIVVAGPTDFVKKAVKHIKEIIDSLENSVVVELSVPQEKFGLLIGPGGSVRQALETEFNVRIHVPNRDSKDETVKISGSPANTEACKAKIEKDIIKEKFDAVVEVPAEYHFYVSNSGLLFQTLRNELSIDVSHGKFNRTAQKLARAKYTVPENIRENEGSKFNVITKKLEEPESTSQSIPWRLTYDPVDLSDVLGEEYKKEIESKDTVIEKVTKLIEERIAEAKNANTEGFIWAKDPKKFRNIVGPNGSKVKEIRNSTKTVIHVPRNNDAVNDVIYVRGSEEGVKKAVELITSKL</sequence>
<accession>A0ABX6EPI3</accession>
<dbReference type="Gene3D" id="3.30.1370.10">
    <property type="entry name" value="K Homology domain, type 1"/>
    <property type="match status" value="7"/>
</dbReference>
<dbReference type="SMART" id="SM00322">
    <property type="entry name" value="KH"/>
    <property type="match status" value="7"/>
</dbReference>
<feature type="domain" description="K Homology" evidence="6">
    <location>
        <begin position="1159"/>
        <end position="1227"/>
    </location>
</feature>
<evidence type="ECO:0000256" key="5">
    <source>
        <dbReference type="SAM" id="MobiDB-lite"/>
    </source>
</evidence>
<dbReference type="Proteomes" id="UP000422736">
    <property type="component" value="Chromosome 1"/>
</dbReference>
<feature type="domain" description="K Homology" evidence="6">
    <location>
        <begin position="658"/>
        <end position="727"/>
    </location>
</feature>
<evidence type="ECO:0000256" key="1">
    <source>
        <dbReference type="ARBA" id="ARBA00022737"/>
    </source>
</evidence>
<reference evidence="7 8" key="2">
    <citation type="submission" date="2019-11" db="EMBL/GenBank/DDBJ databases">
        <authorList>
            <person name="Lu H."/>
        </authorList>
    </citation>
    <scope>NUCLEOTIDE SEQUENCE [LARGE SCALE GENOMIC DNA]</scope>
    <source>
        <strain evidence="7 8">FIM1</strain>
    </source>
</reference>
<feature type="compositionally biased region" description="Polar residues" evidence="5">
    <location>
        <begin position="112"/>
        <end position="125"/>
    </location>
</feature>
<evidence type="ECO:0000256" key="4">
    <source>
        <dbReference type="SAM" id="Coils"/>
    </source>
</evidence>
<dbReference type="Pfam" id="PF00013">
    <property type="entry name" value="KH_1"/>
    <property type="match status" value="6"/>
</dbReference>
<organism evidence="7 8">
    <name type="scientific">Kluyveromyces marxianus</name>
    <name type="common">Yeast</name>
    <name type="synonym">Candida kefyr</name>
    <dbReference type="NCBI Taxonomy" id="4911"/>
    <lineage>
        <taxon>Eukaryota</taxon>
        <taxon>Fungi</taxon>
        <taxon>Dikarya</taxon>
        <taxon>Ascomycota</taxon>
        <taxon>Saccharomycotina</taxon>
        <taxon>Saccharomycetes</taxon>
        <taxon>Saccharomycetales</taxon>
        <taxon>Saccharomycetaceae</taxon>
        <taxon>Kluyveromyces</taxon>
    </lineage>
</organism>
<evidence type="ECO:0000313" key="7">
    <source>
        <dbReference type="EMBL" id="QGN13587.1"/>
    </source>
</evidence>
<dbReference type="InterPro" id="IPR004088">
    <property type="entry name" value="KH_dom_type_1"/>
</dbReference>
<dbReference type="SUPFAM" id="SSF54791">
    <property type="entry name" value="Eukaryotic type KH-domain (KH-domain type I)"/>
    <property type="match status" value="6"/>
</dbReference>
<feature type="domain" description="K Homology" evidence="6">
    <location>
        <begin position="959"/>
        <end position="1027"/>
    </location>
</feature>
<evidence type="ECO:0000259" key="6">
    <source>
        <dbReference type="SMART" id="SM00322"/>
    </source>
</evidence>
<feature type="compositionally biased region" description="Polar residues" evidence="5">
    <location>
        <begin position="11"/>
        <end position="31"/>
    </location>
</feature>
<keyword evidence="1" id="KW-0677">Repeat</keyword>
<dbReference type="PANTHER" id="PTHR10288">
    <property type="entry name" value="KH DOMAIN CONTAINING RNA BINDING PROTEIN"/>
    <property type="match status" value="1"/>
</dbReference>
<feature type="region of interest" description="Disordered" evidence="5">
    <location>
        <begin position="112"/>
        <end position="131"/>
    </location>
</feature>
<keyword evidence="4" id="KW-0175">Coiled coil</keyword>
<dbReference type="InterPro" id="IPR004087">
    <property type="entry name" value="KH_dom"/>
</dbReference>
<dbReference type="Pfam" id="PF24668">
    <property type="entry name" value="KH_Vigilin"/>
    <property type="match status" value="1"/>
</dbReference>